<gene>
    <name evidence="17" type="ORF">NA57DRAFT_68085</name>
</gene>
<evidence type="ECO:0000256" key="16">
    <source>
        <dbReference type="SAM" id="SignalP"/>
    </source>
</evidence>
<keyword evidence="6 15" id="KW-0812">Transmembrane</keyword>
<dbReference type="GO" id="GO:0005789">
    <property type="term" value="C:endoplasmic reticulum membrane"/>
    <property type="evidence" value="ECO:0007669"/>
    <property type="project" value="UniProtKB-SubCell"/>
</dbReference>
<keyword evidence="18" id="KW-1185">Reference proteome</keyword>
<accession>A0A9P4M6Q1</accession>
<evidence type="ECO:0000256" key="2">
    <source>
        <dbReference type="ARBA" id="ARBA00006833"/>
    </source>
</evidence>
<proteinExistence type="inferred from homology"/>
<feature type="compositionally biased region" description="Low complexity" evidence="14">
    <location>
        <begin position="262"/>
        <end position="277"/>
    </location>
</feature>
<feature type="compositionally biased region" description="Low complexity" evidence="14">
    <location>
        <begin position="296"/>
        <end position="316"/>
    </location>
</feature>
<feature type="signal peptide" evidence="16">
    <location>
        <begin position="1"/>
        <end position="23"/>
    </location>
</feature>
<evidence type="ECO:0000256" key="4">
    <source>
        <dbReference type="ARBA" id="ARBA00022448"/>
    </source>
</evidence>
<dbReference type="InterPro" id="IPR009567">
    <property type="entry name" value="SARAF"/>
</dbReference>
<evidence type="ECO:0000256" key="6">
    <source>
        <dbReference type="ARBA" id="ARBA00022692"/>
    </source>
</evidence>
<evidence type="ECO:0000256" key="11">
    <source>
        <dbReference type="ARBA" id="ARBA00023065"/>
    </source>
</evidence>
<keyword evidence="10 15" id="KW-1133">Transmembrane helix</keyword>
<comment type="subcellular location">
    <subcellularLocation>
        <location evidence="1">Endoplasmic reticulum membrane</location>
        <topology evidence="1">Single-pass type I membrane protein</topology>
    </subcellularLocation>
</comment>
<reference evidence="17" key="1">
    <citation type="journal article" date="2020" name="Stud. Mycol.">
        <title>101 Dothideomycetes genomes: a test case for predicting lifestyles and emergence of pathogens.</title>
        <authorList>
            <person name="Haridas S."/>
            <person name="Albert R."/>
            <person name="Binder M."/>
            <person name="Bloem J."/>
            <person name="Labutti K."/>
            <person name="Salamov A."/>
            <person name="Andreopoulos B."/>
            <person name="Baker S."/>
            <person name="Barry K."/>
            <person name="Bills G."/>
            <person name="Bluhm B."/>
            <person name="Cannon C."/>
            <person name="Castanera R."/>
            <person name="Culley D."/>
            <person name="Daum C."/>
            <person name="Ezra D."/>
            <person name="Gonzalez J."/>
            <person name="Henrissat B."/>
            <person name="Kuo A."/>
            <person name="Liang C."/>
            <person name="Lipzen A."/>
            <person name="Lutzoni F."/>
            <person name="Magnuson J."/>
            <person name="Mondo S."/>
            <person name="Nolan M."/>
            <person name="Ohm R."/>
            <person name="Pangilinan J."/>
            <person name="Park H.-J."/>
            <person name="Ramirez L."/>
            <person name="Alfaro M."/>
            <person name="Sun H."/>
            <person name="Tritt A."/>
            <person name="Yoshinaga Y."/>
            <person name="Zwiers L.-H."/>
            <person name="Turgeon B."/>
            <person name="Goodwin S."/>
            <person name="Spatafora J."/>
            <person name="Crous P."/>
            <person name="Grigoriev I."/>
        </authorList>
    </citation>
    <scope>NUCLEOTIDE SEQUENCE</scope>
    <source>
        <strain evidence="17">CBS 133067</strain>
    </source>
</reference>
<dbReference type="Pfam" id="PF06682">
    <property type="entry name" value="SARAF"/>
    <property type="match status" value="1"/>
</dbReference>
<dbReference type="AlphaFoldDB" id="A0A9P4M6Q1"/>
<keyword evidence="8" id="KW-0256">Endoplasmic reticulum</keyword>
<organism evidence="17 18">
    <name type="scientific">Rhizodiscina lignyota</name>
    <dbReference type="NCBI Taxonomy" id="1504668"/>
    <lineage>
        <taxon>Eukaryota</taxon>
        <taxon>Fungi</taxon>
        <taxon>Dikarya</taxon>
        <taxon>Ascomycota</taxon>
        <taxon>Pezizomycotina</taxon>
        <taxon>Dothideomycetes</taxon>
        <taxon>Pleosporomycetidae</taxon>
        <taxon>Aulographales</taxon>
        <taxon>Rhizodiscinaceae</taxon>
        <taxon>Rhizodiscina</taxon>
    </lineage>
</organism>
<dbReference type="OrthoDB" id="20303at2759"/>
<evidence type="ECO:0000313" key="17">
    <source>
        <dbReference type="EMBL" id="KAF2095064.1"/>
    </source>
</evidence>
<evidence type="ECO:0000256" key="1">
    <source>
        <dbReference type="ARBA" id="ARBA00004115"/>
    </source>
</evidence>
<evidence type="ECO:0000256" key="14">
    <source>
        <dbReference type="SAM" id="MobiDB-lite"/>
    </source>
</evidence>
<dbReference type="GO" id="GO:0006816">
    <property type="term" value="P:calcium ion transport"/>
    <property type="evidence" value="ECO:0007669"/>
    <property type="project" value="UniProtKB-KW"/>
</dbReference>
<keyword evidence="9" id="KW-0106">Calcium</keyword>
<evidence type="ECO:0000313" key="18">
    <source>
        <dbReference type="Proteomes" id="UP000799772"/>
    </source>
</evidence>
<comment type="similarity">
    <text evidence="2">Belongs to the SARAF family.</text>
</comment>
<evidence type="ECO:0000256" key="13">
    <source>
        <dbReference type="ARBA" id="ARBA00031116"/>
    </source>
</evidence>
<dbReference type="Proteomes" id="UP000799772">
    <property type="component" value="Unassembled WGS sequence"/>
</dbReference>
<evidence type="ECO:0000256" key="5">
    <source>
        <dbReference type="ARBA" id="ARBA00022568"/>
    </source>
</evidence>
<feature type="region of interest" description="Disordered" evidence="14">
    <location>
        <begin position="197"/>
        <end position="324"/>
    </location>
</feature>
<feature type="transmembrane region" description="Helical" evidence="15">
    <location>
        <begin position="170"/>
        <end position="191"/>
    </location>
</feature>
<keyword evidence="11" id="KW-0406">Ion transport</keyword>
<keyword evidence="12 15" id="KW-0472">Membrane</keyword>
<keyword evidence="5" id="KW-0109">Calcium transport</keyword>
<comment type="caution">
    <text evidence="17">The sequence shown here is derived from an EMBL/GenBank/DDBJ whole genome shotgun (WGS) entry which is preliminary data.</text>
</comment>
<evidence type="ECO:0000256" key="15">
    <source>
        <dbReference type="SAM" id="Phobius"/>
    </source>
</evidence>
<evidence type="ECO:0000256" key="8">
    <source>
        <dbReference type="ARBA" id="ARBA00022824"/>
    </source>
</evidence>
<protein>
    <recommendedName>
        <fullName evidence="3">Store-operated calcium entry-associated regulatory factor</fullName>
    </recommendedName>
    <alternativeName>
        <fullName evidence="13">Transmembrane protein 66</fullName>
    </alternativeName>
</protein>
<dbReference type="PANTHER" id="PTHR15929">
    <property type="entry name" value="STORE-OPERATED CALCIUM ENTRY-ASSOCIATED REGULATORY FACTOR"/>
    <property type="match status" value="1"/>
</dbReference>
<dbReference type="EMBL" id="ML978132">
    <property type="protein sequence ID" value="KAF2095064.1"/>
    <property type="molecule type" value="Genomic_DNA"/>
</dbReference>
<evidence type="ECO:0000256" key="12">
    <source>
        <dbReference type="ARBA" id="ARBA00023136"/>
    </source>
</evidence>
<name>A0A9P4M6Q1_9PEZI</name>
<keyword evidence="4" id="KW-0813">Transport</keyword>
<keyword evidence="7 16" id="KW-0732">Signal</keyword>
<dbReference type="GO" id="GO:2001256">
    <property type="term" value="P:regulation of store-operated calcium entry"/>
    <property type="evidence" value="ECO:0007669"/>
    <property type="project" value="InterPro"/>
</dbReference>
<feature type="compositionally biased region" description="Gly residues" evidence="14">
    <location>
        <begin position="208"/>
        <end position="221"/>
    </location>
</feature>
<evidence type="ECO:0000256" key="3">
    <source>
        <dbReference type="ARBA" id="ARBA00016584"/>
    </source>
</evidence>
<feature type="chain" id="PRO_5040333149" description="Store-operated calcium entry-associated regulatory factor" evidence="16">
    <location>
        <begin position="24"/>
        <end position="324"/>
    </location>
</feature>
<evidence type="ECO:0000256" key="7">
    <source>
        <dbReference type="ARBA" id="ARBA00022729"/>
    </source>
</evidence>
<dbReference type="PANTHER" id="PTHR15929:SF0">
    <property type="entry name" value="STORE-OPERATED CALCIUM ENTRY-ASSOCIATED REGULATORY FACTOR"/>
    <property type="match status" value="1"/>
</dbReference>
<sequence>MKALPSIYAALLALLAFSATTNATKPPSSKAVLLSNIQSLTLRKDKLTTHRRVSAIPQLKCVGGNGRGKFDVDIMRCTNAGSSYDDANVEWSCTASLPPEFKLGSTDVICEGYSGPEDPYVLKGSCGVEYRLILTDQGEEKYGKGWFGGGSGGGEKLKDKLRGGTMMDTIVVAVFWLLFAGVLAWMLYSYCVQQGRNGRGRANPRPPRGGGGGGGGGFWGGGDDDPPPPYDYQPPRGKPSYPRSSSQGWRPGFWSGAGAGAAAGYAAGRAGGNRSNGTSSWGGQGGSMWDRGEGSSRGSSSNSNSSAPSSSRYTSTGFGSSTRR</sequence>
<evidence type="ECO:0000256" key="9">
    <source>
        <dbReference type="ARBA" id="ARBA00022837"/>
    </source>
</evidence>
<evidence type="ECO:0000256" key="10">
    <source>
        <dbReference type="ARBA" id="ARBA00022989"/>
    </source>
</evidence>